<feature type="transmembrane region" description="Helical" evidence="1">
    <location>
        <begin position="48"/>
        <end position="74"/>
    </location>
</feature>
<organism evidence="2 3">
    <name type="scientific">Flavobacterium paronense</name>
    <dbReference type="NCBI Taxonomy" id="1392775"/>
    <lineage>
        <taxon>Bacteria</taxon>
        <taxon>Pseudomonadati</taxon>
        <taxon>Bacteroidota</taxon>
        <taxon>Flavobacteriia</taxon>
        <taxon>Flavobacteriales</taxon>
        <taxon>Flavobacteriaceae</taxon>
        <taxon>Flavobacterium</taxon>
    </lineage>
</organism>
<feature type="transmembrane region" description="Helical" evidence="1">
    <location>
        <begin position="157"/>
        <end position="173"/>
    </location>
</feature>
<feature type="transmembrane region" description="Helical" evidence="1">
    <location>
        <begin position="112"/>
        <end position="129"/>
    </location>
</feature>
<feature type="transmembrane region" description="Helical" evidence="1">
    <location>
        <begin position="80"/>
        <end position="100"/>
    </location>
</feature>
<feature type="transmembrane region" description="Helical" evidence="1">
    <location>
        <begin position="179"/>
        <end position="198"/>
    </location>
</feature>
<evidence type="ECO:0008006" key="4">
    <source>
        <dbReference type="Google" id="ProtNLM"/>
    </source>
</evidence>
<dbReference type="RefSeq" id="WP_290286736.1">
    <property type="nucleotide sequence ID" value="NZ_JAUFQN010000019.1"/>
</dbReference>
<feature type="transmembrane region" description="Helical" evidence="1">
    <location>
        <begin position="210"/>
        <end position="232"/>
    </location>
</feature>
<dbReference type="EMBL" id="JBHMFB010000016">
    <property type="protein sequence ID" value="MFB9089673.1"/>
    <property type="molecule type" value="Genomic_DNA"/>
</dbReference>
<keyword evidence="3" id="KW-1185">Reference proteome</keyword>
<keyword evidence="1" id="KW-1133">Transmembrane helix</keyword>
<feature type="transmembrane region" description="Helical" evidence="1">
    <location>
        <begin position="302"/>
        <end position="324"/>
    </location>
</feature>
<name>A0ABV5GF11_9FLAO</name>
<reference evidence="2 3" key="1">
    <citation type="submission" date="2024-09" db="EMBL/GenBank/DDBJ databases">
        <authorList>
            <person name="Sun Q."/>
            <person name="Mori K."/>
        </authorList>
    </citation>
    <scope>NUCLEOTIDE SEQUENCE [LARGE SCALE GENOMIC DNA]</scope>
    <source>
        <strain evidence="2 3">CECT 8460</strain>
    </source>
</reference>
<evidence type="ECO:0000313" key="3">
    <source>
        <dbReference type="Proteomes" id="UP001589576"/>
    </source>
</evidence>
<gene>
    <name evidence="2" type="ORF">ACFFUU_08685</name>
</gene>
<comment type="caution">
    <text evidence="2">The sequence shown here is derived from an EMBL/GenBank/DDBJ whole genome shotgun (WGS) entry which is preliminary data.</text>
</comment>
<keyword evidence="1" id="KW-0812">Transmembrane</keyword>
<evidence type="ECO:0000313" key="2">
    <source>
        <dbReference type="EMBL" id="MFB9089673.1"/>
    </source>
</evidence>
<evidence type="ECO:0000256" key="1">
    <source>
        <dbReference type="SAM" id="Phobius"/>
    </source>
</evidence>
<feature type="transmembrane region" description="Helical" evidence="1">
    <location>
        <begin position="279"/>
        <end position="296"/>
    </location>
</feature>
<keyword evidence="1" id="KW-0472">Membrane</keyword>
<feature type="transmembrane region" description="Helical" evidence="1">
    <location>
        <begin position="252"/>
        <end position="272"/>
    </location>
</feature>
<protein>
    <recommendedName>
        <fullName evidence="4">DUF4401 domain-containing protein</fullName>
    </recommendedName>
</protein>
<dbReference type="Proteomes" id="UP001589576">
    <property type="component" value="Unassembled WGS sequence"/>
</dbReference>
<sequence length="386" mass="42705">MIVFNKELLDNTFLFAEAKKLNSQGFVSKEQLSEIKKQLLVLTSNENLLIRIGFFILGSFLFSSLTAVIALVTISLTASHLGIILFIYTLLGIGASEFLAKEQRQFGYGLDDAFILGFQGFFCATFGVAFESPLAAFIALAFIGLVACIRYVHTLSILLSLIGITGAVCYAVLELKILASSFLPFILLLLATSLYFIYAKISKMTRFKYYTNPIMLLQGFSLLLGYLSMNYLVVRELSESLLGLTITKGEDIPLAFLFYGFTFLVPVFYIVYSLYTKDRLMLIIGFLTFGFSVYTIRFYYQILPIEVALLIGGTLLFVTTYLAIRKLKDKGTGLTFKPAKGTKTDFMTNLEGIVVATQVDLKLMESQSKMPFGGGGFSGGGAGEKF</sequence>
<proteinExistence type="predicted"/>
<accession>A0ABV5GF11</accession>